<evidence type="ECO:0000313" key="1">
    <source>
        <dbReference type="EMBL" id="GJJ85632.1"/>
    </source>
</evidence>
<protein>
    <submittedName>
        <fullName evidence="1">Uncharacterized protein</fullName>
    </submittedName>
</protein>
<gene>
    <name evidence="1" type="ORF">TUM16652_43320</name>
</gene>
<dbReference type="AlphaFoldDB" id="A0ABD0BZB3"/>
<evidence type="ECO:0000313" key="2">
    <source>
        <dbReference type="Proteomes" id="UP001050241"/>
    </source>
</evidence>
<organism evidence="1 2">
    <name type="scientific">Enterobacter cloacae</name>
    <dbReference type="NCBI Taxonomy" id="550"/>
    <lineage>
        <taxon>Bacteria</taxon>
        <taxon>Pseudomonadati</taxon>
        <taxon>Pseudomonadota</taxon>
        <taxon>Gammaproteobacteria</taxon>
        <taxon>Enterobacterales</taxon>
        <taxon>Enterobacteriaceae</taxon>
        <taxon>Enterobacter</taxon>
        <taxon>Enterobacter cloacae complex</taxon>
    </lineage>
</organism>
<name>A0ABD0BZB3_ENTCL</name>
<proteinExistence type="predicted"/>
<comment type="caution">
    <text evidence="1">The sequence shown here is derived from an EMBL/GenBank/DDBJ whole genome shotgun (WGS) entry which is preliminary data.</text>
</comment>
<dbReference type="EMBL" id="BQFY01000043">
    <property type="protein sequence ID" value="GJJ85632.1"/>
    <property type="molecule type" value="Genomic_DNA"/>
</dbReference>
<accession>A0ABD0BZB3</accession>
<dbReference type="Proteomes" id="UP001050241">
    <property type="component" value="Unassembled WGS sequence"/>
</dbReference>
<reference evidence="1" key="1">
    <citation type="submission" date="2021-11" db="EMBL/GenBank/DDBJ databases">
        <title>WGS analysis for carbapenemase-producing Enterobacterales outbreak in a University Hospital, Japan.</title>
        <authorList>
            <person name="Tukada M."/>
            <person name="Miyazaki T."/>
            <person name="Aoki K."/>
            <person name="Yoshizawa S."/>
            <person name="Ishii Y."/>
            <person name="Tateda K."/>
        </authorList>
    </citation>
    <scope>NUCLEOTIDE SEQUENCE</scope>
    <source>
        <strain evidence="1">TUM16652</strain>
    </source>
</reference>
<sequence length="58" mass="6322">MMCHTIDAASQATGDRKATLGQLFTQHFPPPLAIPRGRTAAHNRKLHAIKHVNAASHK</sequence>